<keyword evidence="3" id="KW-1185">Reference proteome</keyword>
<evidence type="ECO:0000256" key="1">
    <source>
        <dbReference type="SAM" id="Coils"/>
    </source>
</evidence>
<proteinExistence type="predicted"/>
<sequence length="1174" mass="134995">MEGFQCFYSGCERVPEHVCRCASNPTFMCSAHMSKHMKIAAALHQIERIHAPPIAESKNVIIRLLNAEKTDLNVIKTKILQRFSANFVDVESIITQGLAQLDRDIKDLENVILQVISTNQVSKYENNPVLSCLILSPRDAHDKFIGLLPSRTVKYDKLIKYAYIYDGEIENVIGNIIDIKISEVLERLTKTEKFSQAMAEKSIEYSQIVLEQSRQFNEFIGKVDAVGEEVKSHKEFLRNHENWMVATSATINEINDKMHLNLADSLGKISVVEEEIKINKELLKRHEEWMGSTSVSIRDINEIMRSTLNDTNNSSKKVSALEEEVKNQKEFIKHHDDWMGSTSVTINDLIEKVYSNINDTKLSNERSNQMFKNFENAIVSMKSEIERIFGAQKEQERKENIEKVTIIEKQCYTLKKCIEEQEKKISKIIWEIGESLNQRTELDRKQLDEKILAIEQTTTSQSQKIGNQKEKISQLKADFESQISFVRQLGDQMNLITKSLKEADAKAAISTQNLNNQNTQNASILSQLSTEIASFKGEVKKTLEEQKKINELRASGLEERNTSLNNETIKEIANLRAETNQFLAKQREEDTIIMNQLAENLSSRIDKTSSQLSSFKTEVYEILETQKDKNNQVLSEKLLSFEQRSLEQIAKLNEHQEKFNLMKDEIKAQTDTLKSYNTIIAPISASFNEMVAKISFNTNEIKRYKELIDSSLVTLTVEEAEIKQGIVKQDEKIENIKQEFIEKVNQISLALPEGNSVMSTDPFGKLKKSIMCMTSEDEQLKMFGLKIRDLMIFENELDRLDSQIIFSEMNQECITWSFFDEISQQKIKIQDLYCRLEKLTKEYESVSYLYAKSEETKCLCDLSGEIAKTFNEYSDRYTGVVAKYEEMMKRSHIFYEMVKMKEYEYNIYADKYIYLTEREKTKTKLIIFDSELQKRDFVYIDTPEPLCCFTSITQLPNYELFCFGNWNPLSGITCIIDSKYNVRVLPSGTPCNKAGSVYYQNNVYVFGGSDNKKDLALAEAYDLVENKWIKLNPLPAPSRRCSCIVYKQNIIITGFNYSKLYSYSIIQNSYTEISSLLVRSGGNKILVSGIFRLFLIESSGAIYESEVGDENNWKKVAISNLSNNPEQIYRAYREGSIYVGFLNTDGFYKFGLDDKKFEKIQGIEIGQAPPSSIG</sequence>
<dbReference type="Proteomes" id="UP001162131">
    <property type="component" value="Unassembled WGS sequence"/>
</dbReference>
<dbReference type="Gene3D" id="2.120.10.80">
    <property type="entry name" value="Kelch-type beta propeller"/>
    <property type="match status" value="1"/>
</dbReference>
<evidence type="ECO:0000313" key="2">
    <source>
        <dbReference type="EMBL" id="CAG9314951.1"/>
    </source>
</evidence>
<dbReference type="SUPFAM" id="SSF117281">
    <property type="entry name" value="Kelch motif"/>
    <property type="match status" value="1"/>
</dbReference>
<organism evidence="2 3">
    <name type="scientific">Blepharisma stoltei</name>
    <dbReference type="NCBI Taxonomy" id="1481888"/>
    <lineage>
        <taxon>Eukaryota</taxon>
        <taxon>Sar</taxon>
        <taxon>Alveolata</taxon>
        <taxon>Ciliophora</taxon>
        <taxon>Postciliodesmatophora</taxon>
        <taxon>Heterotrichea</taxon>
        <taxon>Heterotrichida</taxon>
        <taxon>Blepharismidae</taxon>
        <taxon>Blepharisma</taxon>
    </lineage>
</organism>
<dbReference type="Pfam" id="PF01344">
    <property type="entry name" value="Kelch_1"/>
    <property type="match status" value="1"/>
</dbReference>
<comment type="caution">
    <text evidence="2">The sequence shown here is derived from an EMBL/GenBank/DDBJ whole genome shotgun (WGS) entry which is preliminary data.</text>
</comment>
<gene>
    <name evidence="2" type="ORF">BSTOLATCC_MIC12729</name>
</gene>
<name>A0AAU9IZJ8_9CILI</name>
<dbReference type="InterPro" id="IPR015915">
    <property type="entry name" value="Kelch-typ_b-propeller"/>
</dbReference>
<accession>A0AAU9IZJ8</accession>
<dbReference type="SMART" id="SM00612">
    <property type="entry name" value="Kelch"/>
    <property type="match status" value="1"/>
</dbReference>
<dbReference type="AlphaFoldDB" id="A0AAU9IZJ8"/>
<protein>
    <submittedName>
        <fullName evidence="2">Uncharacterized protein</fullName>
    </submittedName>
</protein>
<reference evidence="2" key="1">
    <citation type="submission" date="2021-09" db="EMBL/GenBank/DDBJ databases">
        <authorList>
            <consortium name="AG Swart"/>
            <person name="Singh M."/>
            <person name="Singh A."/>
            <person name="Seah K."/>
            <person name="Emmerich C."/>
        </authorList>
    </citation>
    <scope>NUCLEOTIDE SEQUENCE</scope>
    <source>
        <strain evidence="2">ATCC30299</strain>
    </source>
</reference>
<dbReference type="InterPro" id="IPR006652">
    <property type="entry name" value="Kelch_1"/>
</dbReference>
<keyword evidence="1" id="KW-0175">Coiled coil</keyword>
<dbReference type="EMBL" id="CAJZBQ010000013">
    <property type="protein sequence ID" value="CAG9314951.1"/>
    <property type="molecule type" value="Genomic_DNA"/>
</dbReference>
<feature type="coiled-coil region" evidence="1">
    <location>
        <begin position="525"/>
        <end position="560"/>
    </location>
</feature>
<evidence type="ECO:0000313" key="3">
    <source>
        <dbReference type="Proteomes" id="UP001162131"/>
    </source>
</evidence>